<comment type="caution">
    <text evidence="2">The sequence shown here is derived from an EMBL/GenBank/DDBJ whole genome shotgun (WGS) entry which is preliminary data.</text>
</comment>
<organism evidence="2 3">
    <name type="scientific">Haloplasma contractile SSD-17B</name>
    <dbReference type="NCBI Taxonomy" id="1033810"/>
    <lineage>
        <taxon>Bacteria</taxon>
        <taxon>Bacillati</taxon>
        <taxon>Mycoplasmatota</taxon>
        <taxon>Mollicutes</taxon>
        <taxon>Haloplasmatales</taxon>
        <taxon>Haloplasmataceae</taxon>
        <taxon>Haloplasma</taxon>
    </lineage>
</organism>
<name>U2FKC7_9MOLU</name>
<proteinExistence type="predicted"/>
<sequence>MAYGLIFYFSLHELLPFKYLVYIHISYIILFLITYKKIIFFQLLSVFKEKKNVGRMFEIDIKDIDVNIEENENYVLSYGNHITVINNTVYDEQKILQAYVNGIDDMNTNDVMTIIQYINHIDYKTLNKFKFLFNNFYKPEVLIALIVKSEHKAYFKVPFCEENKFKKMLNKLSVKWTEKYTVL</sequence>
<feature type="transmembrane region" description="Helical" evidence="1">
    <location>
        <begin position="20"/>
        <end position="47"/>
    </location>
</feature>
<dbReference type="Proteomes" id="UP000005707">
    <property type="component" value="Unassembled WGS sequence"/>
</dbReference>
<keyword evidence="1" id="KW-1133">Transmembrane helix</keyword>
<reference evidence="2 3" key="2">
    <citation type="journal article" date="2013" name="PLoS ONE">
        <title>INDIGO - INtegrated Data Warehouse of MIcrobial GenOmes with Examples from the Red Sea Extremophiles.</title>
        <authorList>
            <person name="Alam I."/>
            <person name="Antunes A."/>
            <person name="Kamau A.A."/>
            <person name="Ba Alawi W."/>
            <person name="Kalkatawi M."/>
            <person name="Stingl U."/>
            <person name="Bajic V.B."/>
        </authorList>
    </citation>
    <scope>NUCLEOTIDE SEQUENCE [LARGE SCALE GENOMIC DNA]</scope>
    <source>
        <strain evidence="2 3">SSD-17B</strain>
    </source>
</reference>
<keyword evidence="3" id="KW-1185">Reference proteome</keyword>
<dbReference type="RefSeq" id="WP_008826725.1">
    <property type="nucleotide sequence ID" value="NZ_AFNU02000002.1"/>
</dbReference>
<evidence type="ECO:0000313" key="2">
    <source>
        <dbReference type="EMBL" id="ERJ13265.1"/>
    </source>
</evidence>
<accession>U2FKC7</accession>
<reference evidence="2 3" key="1">
    <citation type="journal article" date="2011" name="J. Bacteriol.">
        <title>Genome sequence of Haloplasma contractile, an unusual contractile bacterium from a deep-sea anoxic brine lake.</title>
        <authorList>
            <person name="Antunes A."/>
            <person name="Alam I."/>
            <person name="El Dorry H."/>
            <person name="Siam R."/>
            <person name="Robertson A."/>
            <person name="Bajic V.B."/>
            <person name="Stingl U."/>
        </authorList>
    </citation>
    <scope>NUCLEOTIDE SEQUENCE [LARGE SCALE GENOMIC DNA]</scope>
    <source>
        <strain evidence="2 3">SSD-17B</strain>
    </source>
</reference>
<gene>
    <name evidence="2" type="ORF">HLPCO_000894</name>
</gene>
<evidence type="ECO:0000256" key="1">
    <source>
        <dbReference type="SAM" id="Phobius"/>
    </source>
</evidence>
<keyword evidence="1" id="KW-0812">Transmembrane</keyword>
<evidence type="ECO:0000313" key="3">
    <source>
        <dbReference type="Proteomes" id="UP000005707"/>
    </source>
</evidence>
<protein>
    <submittedName>
        <fullName evidence="2">Uncharacterized protein</fullName>
    </submittedName>
</protein>
<dbReference type="AlphaFoldDB" id="U2FKC7"/>
<dbReference type="InParanoid" id="U2FKC7"/>
<keyword evidence="1" id="KW-0472">Membrane</keyword>
<dbReference type="EMBL" id="AFNU02000002">
    <property type="protein sequence ID" value="ERJ13265.1"/>
    <property type="molecule type" value="Genomic_DNA"/>
</dbReference>